<dbReference type="AlphaFoldDB" id="A0A7J6UHQ3"/>
<evidence type="ECO:0000256" key="1">
    <source>
        <dbReference type="SAM" id="MobiDB-lite"/>
    </source>
</evidence>
<dbReference type="Proteomes" id="UP000553632">
    <property type="component" value="Unassembled WGS sequence"/>
</dbReference>
<dbReference type="SUPFAM" id="SSF47473">
    <property type="entry name" value="EF-hand"/>
    <property type="match status" value="1"/>
</dbReference>
<gene>
    <name evidence="2" type="ORF">FOZ63_007073</name>
</gene>
<feature type="non-terminal residue" evidence="2">
    <location>
        <position position="1"/>
    </location>
</feature>
<evidence type="ECO:0000313" key="2">
    <source>
        <dbReference type="EMBL" id="KAF4756754.1"/>
    </source>
</evidence>
<comment type="caution">
    <text evidence="2">The sequence shown here is derived from an EMBL/GenBank/DDBJ whole genome shotgun (WGS) entry which is preliminary data.</text>
</comment>
<sequence length="340" mass="38250">DLHEPVFSTAQTLPSANEEEMLEKIMDFLPRLRDSIEQKYDNDTQRFFEEKIEAPAKKKIPGAVSNEDFVNALTAELPSLGITELPSRNFLELTARMMESSSATSNGHPAGRGARLVSSTNSGYVSLFRFMATLHVDGTEAGRVMAQKIMEHSCAATYFHRNAFKCACARLDPQNCGEISKRNFRKAFTALNQALDPEWRLTKLQIDAALDHFDWTVDADEEFTDASSSDQDMKSVDEEPPAGQARRPTLGALSASNTNSALEMLRERSRTRSSARLMLPPGASTSAPMVLDQPQPEQLDQKMWINYDQFLRSFEIADWRKNSRAGSFGWHLLRNSMLRF</sequence>
<feature type="region of interest" description="Disordered" evidence="1">
    <location>
        <begin position="224"/>
        <end position="253"/>
    </location>
</feature>
<dbReference type="InterPro" id="IPR011992">
    <property type="entry name" value="EF-hand-dom_pair"/>
</dbReference>
<dbReference type="EMBL" id="JABANO010003507">
    <property type="protein sequence ID" value="KAF4756754.1"/>
    <property type="molecule type" value="Genomic_DNA"/>
</dbReference>
<name>A0A7J6UHQ3_PEROL</name>
<organism evidence="2 3">
    <name type="scientific">Perkinsus olseni</name>
    <name type="common">Perkinsus atlanticus</name>
    <dbReference type="NCBI Taxonomy" id="32597"/>
    <lineage>
        <taxon>Eukaryota</taxon>
        <taxon>Sar</taxon>
        <taxon>Alveolata</taxon>
        <taxon>Perkinsozoa</taxon>
        <taxon>Perkinsea</taxon>
        <taxon>Perkinsida</taxon>
        <taxon>Perkinsidae</taxon>
        <taxon>Perkinsus</taxon>
    </lineage>
</organism>
<keyword evidence="3" id="KW-1185">Reference proteome</keyword>
<protein>
    <submittedName>
        <fullName evidence="2">Uncharacterized protein</fullName>
    </submittedName>
</protein>
<evidence type="ECO:0000313" key="3">
    <source>
        <dbReference type="Proteomes" id="UP000553632"/>
    </source>
</evidence>
<reference evidence="2 3" key="1">
    <citation type="submission" date="2020-04" db="EMBL/GenBank/DDBJ databases">
        <title>Perkinsus olseni comparative genomics.</title>
        <authorList>
            <person name="Bogema D.R."/>
        </authorList>
    </citation>
    <scope>NUCLEOTIDE SEQUENCE [LARGE SCALE GENOMIC DNA]</scope>
    <source>
        <strain evidence="2 3">ATCC PRA-207</strain>
    </source>
</reference>
<accession>A0A7J6UHQ3</accession>
<proteinExistence type="predicted"/>